<evidence type="ECO:0000256" key="3">
    <source>
        <dbReference type="ARBA" id="ARBA00022692"/>
    </source>
</evidence>
<feature type="transmembrane region" description="Helical" evidence="7">
    <location>
        <begin position="78"/>
        <end position="97"/>
    </location>
</feature>
<comment type="caution">
    <text evidence="10">The sequence shown here is derived from an EMBL/GenBank/DDBJ whole genome shotgun (WGS) entry which is preliminary data.</text>
</comment>
<evidence type="ECO:0000256" key="5">
    <source>
        <dbReference type="ARBA" id="ARBA00023306"/>
    </source>
</evidence>
<dbReference type="InterPro" id="IPR013685">
    <property type="entry name" value="POTRA_FtsQ_type"/>
</dbReference>
<dbReference type="Pfam" id="PF08478">
    <property type="entry name" value="POTRA_1"/>
    <property type="match status" value="1"/>
</dbReference>
<dbReference type="EMBL" id="JAKNHJ010000001">
    <property type="protein sequence ID" value="MCG4617041.1"/>
    <property type="molecule type" value="Genomic_DNA"/>
</dbReference>
<name>A0AAJ1BAI2_9ACTO</name>
<protein>
    <submittedName>
        <fullName evidence="10">FtsQ-type POTRA domain-containing protein</fullName>
    </submittedName>
</protein>
<keyword evidence="3 7" id="KW-0812">Transmembrane</keyword>
<evidence type="ECO:0000259" key="8">
    <source>
        <dbReference type="Pfam" id="PF03799"/>
    </source>
</evidence>
<evidence type="ECO:0000256" key="1">
    <source>
        <dbReference type="ARBA" id="ARBA00022475"/>
    </source>
</evidence>
<dbReference type="Gene3D" id="3.10.20.310">
    <property type="entry name" value="membrane protein fhac"/>
    <property type="match status" value="1"/>
</dbReference>
<feature type="domain" description="Cell division protein FtsQ/DivIB C-terminal" evidence="8">
    <location>
        <begin position="182"/>
        <end position="277"/>
    </location>
</feature>
<feature type="domain" description="POTRA" evidence="9">
    <location>
        <begin position="109"/>
        <end position="171"/>
    </location>
</feature>
<dbReference type="GO" id="GO:0051301">
    <property type="term" value="P:cell division"/>
    <property type="evidence" value="ECO:0007669"/>
    <property type="project" value="UniProtKB-KW"/>
</dbReference>
<evidence type="ECO:0000313" key="11">
    <source>
        <dbReference type="Proteomes" id="UP001200537"/>
    </source>
</evidence>
<evidence type="ECO:0000256" key="2">
    <source>
        <dbReference type="ARBA" id="ARBA00022618"/>
    </source>
</evidence>
<evidence type="ECO:0000313" key="10">
    <source>
        <dbReference type="EMBL" id="MCG4617041.1"/>
    </source>
</evidence>
<dbReference type="RefSeq" id="WP_024058629.1">
    <property type="nucleotide sequence ID" value="NZ_JAGZVZ010000003.1"/>
</dbReference>
<evidence type="ECO:0000259" key="9">
    <source>
        <dbReference type="Pfam" id="PF08478"/>
    </source>
</evidence>
<keyword evidence="5" id="KW-0131">Cell cycle</keyword>
<proteinExistence type="predicted"/>
<evidence type="ECO:0000256" key="4">
    <source>
        <dbReference type="ARBA" id="ARBA00022989"/>
    </source>
</evidence>
<gene>
    <name evidence="10" type="ORF">L0M99_00830</name>
</gene>
<sequence>MTSRKSSFSRRSKATEVSKNTRVRTNRSSAGVGEKAVSRSRSSQVTLASKDRAVVSSGLEQRRAEIAQIKRRKRLRRGGVGALIVVIIVALGYLFWFSPVFAYDPGKTRVVGASEQVSAGQVKEELLTYAGRPLMRVPTGQVAATLKKENPWIKQIEVSREFPRGMVVHLTLRKPVAKTTQGAVVDLEGKVFPAKGFAVANLVTVVSSCHASDNRDCLKSAASVVESLPPEIKKKTRQAQAVRPENIELQLVSGQKVIWGASKDNQKKAQVLSVLMQRGGSVYNVTDYAHPTIIG</sequence>
<dbReference type="GO" id="GO:0005886">
    <property type="term" value="C:plasma membrane"/>
    <property type="evidence" value="ECO:0007669"/>
    <property type="project" value="TreeGrafter"/>
</dbReference>
<dbReference type="InterPro" id="IPR005548">
    <property type="entry name" value="Cell_div_FtsQ/DivIB_C"/>
</dbReference>
<dbReference type="InterPro" id="IPR050487">
    <property type="entry name" value="FtsQ_DivIB"/>
</dbReference>
<organism evidence="10 11">
    <name type="scientific">Varibaculum cambriense</name>
    <dbReference type="NCBI Taxonomy" id="184870"/>
    <lineage>
        <taxon>Bacteria</taxon>
        <taxon>Bacillati</taxon>
        <taxon>Actinomycetota</taxon>
        <taxon>Actinomycetes</taxon>
        <taxon>Actinomycetales</taxon>
        <taxon>Actinomycetaceae</taxon>
        <taxon>Varibaculum</taxon>
    </lineage>
</organism>
<dbReference type="Proteomes" id="UP001200537">
    <property type="component" value="Unassembled WGS sequence"/>
</dbReference>
<reference evidence="10" key="1">
    <citation type="submission" date="2022-01" db="EMBL/GenBank/DDBJ databases">
        <title>Collection of gut derived symbiotic bacterial strains cultured from healthy donors.</title>
        <authorList>
            <person name="Lin H."/>
            <person name="Kohout C."/>
            <person name="Waligurski E."/>
            <person name="Pamer E.G."/>
        </authorList>
    </citation>
    <scope>NUCLEOTIDE SEQUENCE</scope>
    <source>
        <strain evidence="10">DFI.7.46</strain>
    </source>
</reference>
<dbReference type="PANTHER" id="PTHR37820:SF1">
    <property type="entry name" value="CELL DIVISION PROTEIN FTSQ"/>
    <property type="match status" value="1"/>
</dbReference>
<keyword evidence="2" id="KW-0132">Cell division</keyword>
<evidence type="ECO:0000256" key="6">
    <source>
        <dbReference type="SAM" id="MobiDB-lite"/>
    </source>
</evidence>
<keyword evidence="7" id="KW-0472">Membrane</keyword>
<evidence type="ECO:0000256" key="7">
    <source>
        <dbReference type="SAM" id="Phobius"/>
    </source>
</evidence>
<dbReference type="PANTHER" id="PTHR37820">
    <property type="entry name" value="CELL DIVISION PROTEIN DIVIB"/>
    <property type="match status" value="1"/>
</dbReference>
<feature type="region of interest" description="Disordered" evidence="6">
    <location>
        <begin position="1"/>
        <end position="44"/>
    </location>
</feature>
<dbReference type="AlphaFoldDB" id="A0AAJ1BAI2"/>
<keyword evidence="4 7" id="KW-1133">Transmembrane helix</keyword>
<dbReference type="Pfam" id="PF03799">
    <property type="entry name" value="FtsQ_DivIB_C"/>
    <property type="match status" value="1"/>
</dbReference>
<accession>A0AAJ1BAI2</accession>
<keyword evidence="1" id="KW-1003">Cell membrane</keyword>